<gene>
    <name evidence="1" type="ORF">PROVRUST_07849</name>
</gene>
<reference evidence="1" key="1">
    <citation type="submission" date="2009-12" db="EMBL/GenBank/DDBJ databases">
        <authorList>
            <person name="Weinstock G."/>
            <person name="Sodergren E."/>
            <person name="Clifton S."/>
            <person name="Fulton L."/>
            <person name="Fulton B."/>
            <person name="Courtney L."/>
            <person name="Fronick C."/>
            <person name="Harrison M."/>
            <person name="Strong C."/>
            <person name="Farmer C."/>
            <person name="Delahaunty K."/>
            <person name="Markovic C."/>
            <person name="Hall O."/>
            <person name="Minx P."/>
            <person name="Tomlinson C."/>
            <person name="Mitreva M."/>
            <person name="Nelson J."/>
            <person name="Hou S."/>
            <person name="Wollam A."/>
            <person name="Pepin K.H."/>
            <person name="Johnson M."/>
            <person name="Bhonagiri V."/>
            <person name="Nash W.E."/>
            <person name="Warren W."/>
            <person name="Chinwalla A."/>
            <person name="Mardis E.R."/>
            <person name="Wilson R.K."/>
        </authorList>
    </citation>
    <scope>NUCLEOTIDE SEQUENCE [LARGE SCALE GENOMIC DNA]</scope>
    <source>
        <strain evidence="1">DSM 4541</strain>
    </source>
</reference>
<dbReference type="Proteomes" id="UP000005512">
    <property type="component" value="Unassembled WGS sequence"/>
</dbReference>
<proteinExistence type="predicted"/>
<keyword evidence="2" id="KW-1185">Reference proteome</keyword>
<dbReference type="HOGENOM" id="CLU_3204009_0_0_6"/>
<dbReference type="EMBL" id="ABXV02000043">
    <property type="protein sequence ID" value="EFB70969.1"/>
    <property type="molecule type" value="Genomic_DNA"/>
</dbReference>
<protein>
    <submittedName>
        <fullName evidence="1">Uncharacterized protein</fullName>
    </submittedName>
</protein>
<evidence type="ECO:0000313" key="1">
    <source>
        <dbReference type="EMBL" id="EFB70969.1"/>
    </source>
</evidence>
<dbReference type="AlphaFoldDB" id="D1P6P6"/>
<evidence type="ECO:0000313" key="2">
    <source>
        <dbReference type="Proteomes" id="UP000005512"/>
    </source>
</evidence>
<sequence length="45" mass="4586">MVSTVPSTIIKSAGVGVIVGAENADKGVATIDMAIKDLKRDILTS</sequence>
<accession>D1P6P6</accession>
<organism evidence="1 2">
    <name type="scientific">Providencia rustigianii DSM 4541</name>
    <dbReference type="NCBI Taxonomy" id="500637"/>
    <lineage>
        <taxon>Bacteria</taxon>
        <taxon>Pseudomonadati</taxon>
        <taxon>Pseudomonadota</taxon>
        <taxon>Gammaproteobacteria</taxon>
        <taxon>Enterobacterales</taxon>
        <taxon>Morganellaceae</taxon>
        <taxon>Providencia</taxon>
    </lineage>
</organism>
<comment type="caution">
    <text evidence="1">The sequence shown here is derived from an EMBL/GenBank/DDBJ whole genome shotgun (WGS) entry which is preliminary data.</text>
</comment>
<name>D1P6P6_9GAMM</name>